<keyword evidence="2" id="KW-1185">Reference proteome</keyword>
<evidence type="ECO:0000313" key="2">
    <source>
        <dbReference type="Proteomes" id="UP000474630"/>
    </source>
</evidence>
<proteinExistence type="predicted"/>
<dbReference type="Proteomes" id="UP000474630">
    <property type="component" value="Chromosome"/>
</dbReference>
<accession>A0A6C0RFH1</accession>
<dbReference type="RefSeq" id="WP_163347282.1">
    <property type="nucleotide sequence ID" value="NZ_CP048409.1"/>
</dbReference>
<organism evidence="1 2">
    <name type="scientific">Draconibacterium halophilum</name>
    <dbReference type="NCBI Taxonomy" id="2706887"/>
    <lineage>
        <taxon>Bacteria</taxon>
        <taxon>Pseudomonadati</taxon>
        <taxon>Bacteroidota</taxon>
        <taxon>Bacteroidia</taxon>
        <taxon>Marinilabiliales</taxon>
        <taxon>Prolixibacteraceae</taxon>
        <taxon>Draconibacterium</taxon>
    </lineage>
</organism>
<gene>
    <name evidence="1" type="ORF">G0Q07_14290</name>
</gene>
<name>A0A6C0RFH1_9BACT</name>
<dbReference type="AlphaFoldDB" id="A0A6C0RFH1"/>
<sequence>MKYIFTNQDLVLSFMTGSCKLVTNLFPPPRVCPDGQVEIGAAFQINSHRTKQHFRKPLQADPQTKVCKKAVFPPRNYDILKVNLYFYQILKCKKGKQ</sequence>
<protein>
    <submittedName>
        <fullName evidence="1">Uncharacterized protein</fullName>
    </submittedName>
</protein>
<reference evidence="1 2" key="1">
    <citation type="submission" date="2020-02" db="EMBL/GenBank/DDBJ databases">
        <title>Genome sequencing for Draconibacterium sp. strain M1.</title>
        <authorList>
            <person name="Park S.-J."/>
        </authorList>
    </citation>
    <scope>NUCLEOTIDE SEQUENCE [LARGE SCALE GENOMIC DNA]</scope>
    <source>
        <strain evidence="1 2">M1</strain>
    </source>
</reference>
<dbReference type="EMBL" id="CP048409">
    <property type="protein sequence ID" value="QIA08817.1"/>
    <property type="molecule type" value="Genomic_DNA"/>
</dbReference>
<dbReference type="KEGG" id="drc:G0Q07_14290"/>
<evidence type="ECO:0000313" key="1">
    <source>
        <dbReference type="EMBL" id="QIA08817.1"/>
    </source>
</evidence>